<comment type="caution">
    <text evidence="15">The sequence shown here is derived from an EMBL/GenBank/DDBJ whole genome shotgun (WGS) entry which is preliminary data.</text>
</comment>
<accession>A0A8J4PMI3</accession>
<keyword evidence="16" id="KW-1185">Reference proteome</keyword>
<evidence type="ECO:0000256" key="14">
    <source>
        <dbReference type="ARBA" id="ARBA00057323"/>
    </source>
</evidence>
<dbReference type="GO" id="GO:0046496">
    <property type="term" value="P:nicotinamide nucleotide metabolic process"/>
    <property type="evidence" value="ECO:0007669"/>
    <property type="project" value="UniProtKB-ARBA"/>
</dbReference>
<dbReference type="EMBL" id="AJWJ01000643">
    <property type="protein sequence ID" value="KAF2069545.1"/>
    <property type="molecule type" value="Genomic_DNA"/>
</dbReference>
<dbReference type="AlphaFoldDB" id="A0A8J4PMI3"/>
<keyword evidence="10" id="KW-0408">Iron</keyword>
<dbReference type="FunFam" id="3.20.20.70:FF:000191">
    <property type="entry name" value="ribulose-phosphate 3-epimerase isoform X2"/>
    <property type="match status" value="1"/>
</dbReference>
<comment type="catalytic activity">
    <reaction evidence="1">
        <text>D-ribulose 5-phosphate = D-xylulose 5-phosphate</text>
        <dbReference type="Rhea" id="RHEA:13677"/>
        <dbReference type="ChEBI" id="CHEBI:57737"/>
        <dbReference type="ChEBI" id="CHEBI:58121"/>
        <dbReference type="EC" id="5.1.3.1"/>
    </reaction>
</comment>
<evidence type="ECO:0000256" key="10">
    <source>
        <dbReference type="ARBA" id="ARBA00023004"/>
    </source>
</evidence>
<keyword evidence="12" id="KW-0413">Isomerase</keyword>
<keyword evidence="9" id="KW-0862">Zinc</keyword>
<organism evidence="15 16">
    <name type="scientific">Polysphondylium violaceum</name>
    <dbReference type="NCBI Taxonomy" id="133409"/>
    <lineage>
        <taxon>Eukaryota</taxon>
        <taxon>Amoebozoa</taxon>
        <taxon>Evosea</taxon>
        <taxon>Eumycetozoa</taxon>
        <taxon>Dictyostelia</taxon>
        <taxon>Dictyosteliales</taxon>
        <taxon>Dictyosteliaceae</taxon>
        <taxon>Polysphondylium</taxon>
    </lineage>
</organism>
<comment type="cofactor">
    <cofactor evidence="3">
        <name>Zn(2+)</name>
        <dbReference type="ChEBI" id="CHEBI:29105"/>
    </cofactor>
</comment>
<evidence type="ECO:0000256" key="8">
    <source>
        <dbReference type="ARBA" id="ARBA00022723"/>
    </source>
</evidence>
<dbReference type="GO" id="GO:1901135">
    <property type="term" value="P:carbohydrate derivative metabolic process"/>
    <property type="evidence" value="ECO:0007669"/>
    <property type="project" value="UniProtKB-ARBA"/>
</dbReference>
<keyword evidence="11" id="KW-0464">Manganese</keyword>
<evidence type="ECO:0000256" key="1">
    <source>
        <dbReference type="ARBA" id="ARBA00001782"/>
    </source>
</evidence>
<dbReference type="SUPFAM" id="SSF51366">
    <property type="entry name" value="Ribulose-phoshate binding barrel"/>
    <property type="match status" value="1"/>
</dbReference>
<dbReference type="InterPro" id="IPR000056">
    <property type="entry name" value="Ribul_P_3_epim-like"/>
</dbReference>
<evidence type="ECO:0000256" key="11">
    <source>
        <dbReference type="ARBA" id="ARBA00023211"/>
    </source>
</evidence>
<dbReference type="GO" id="GO:0006163">
    <property type="term" value="P:purine nucleotide metabolic process"/>
    <property type="evidence" value="ECO:0007669"/>
    <property type="project" value="UniProtKB-ARBA"/>
</dbReference>
<evidence type="ECO:0000313" key="16">
    <source>
        <dbReference type="Proteomes" id="UP000695562"/>
    </source>
</evidence>
<dbReference type="GO" id="GO:0006091">
    <property type="term" value="P:generation of precursor metabolites and energy"/>
    <property type="evidence" value="ECO:0007669"/>
    <property type="project" value="UniProtKB-ARBA"/>
</dbReference>
<dbReference type="EC" id="5.1.3.1" evidence="7"/>
<dbReference type="GO" id="GO:0004750">
    <property type="term" value="F:D-ribulose-phosphate 3-epimerase activity"/>
    <property type="evidence" value="ECO:0007669"/>
    <property type="project" value="UniProtKB-EC"/>
</dbReference>
<evidence type="ECO:0000256" key="2">
    <source>
        <dbReference type="ARBA" id="ARBA00001936"/>
    </source>
</evidence>
<protein>
    <recommendedName>
        <fullName evidence="7">ribulose-phosphate 3-epimerase</fullName>
        <ecNumber evidence="7">5.1.3.1</ecNumber>
    </recommendedName>
</protein>
<dbReference type="GO" id="GO:0005975">
    <property type="term" value="P:carbohydrate metabolic process"/>
    <property type="evidence" value="ECO:0007669"/>
    <property type="project" value="InterPro"/>
</dbReference>
<comment type="similarity">
    <text evidence="5">Belongs to the ribulose-phosphate 3-epimerase family.</text>
</comment>
<evidence type="ECO:0000313" key="15">
    <source>
        <dbReference type="EMBL" id="KAF2069545.1"/>
    </source>
</evidence>
<keyword evidence="13" id="KW-0119">Carbohydrate metabolism</keyword>
<comment type="cofactor">
    <cofactor evidence="2">
        <name>Mn(2+)</name>
        <dbReference type="ChEBI" id="CHEBI:29035"/>
    </cofactor>
</comment>
<evidence type="ECO:0000256" key="7">
    <source>
        <dbReference type="ARBA" id="ARBA00013188"/>
    </source>
</evidence>
<dbReference type="Gene3D" id="3.20.20.70">
    <property type="entry name" value="Aldolase class I"/>
    <property type="match status" value="1"/>
</dbReference>
<reference evidence="15" key="1">
    <citation type="submission" date="2020-01" db="EMBL/GenBank/DDBJ databases">
        <title>Development of genomics and gene disruption for Polysphondylium violaceum indicates a role for the polyketide synthase stlB in stalk morphogenesis.</title>
        <authorList>
            <person name="Narita B."/>
            <person name="Kawabe Y."/>
            <person name="Kin K."/>
            <person name="Saito T."/>
            <person name="Gibbs R."/>
            <person name="Kuspa A."/>
            <person name="Muzny D."/>
            <person name="Queller D."/>
            <person name="Richards S."/>
            <person name="Strassman J."/>
            <person name="Sucgang R."/>
            <person name="Worley K."/>
            <person name="Schaap P."/>
        </authorList>
    </citation>
    <scope>NUCLEOTIDE SEQUENCE</scope>
    <source>
        <strain evidence="15">QSvi11</strain>
    </source>
</reference>
<keyword evidence="8" id="KW-0479">Metal-binding</keyword>
<evidence type="ECO:0000256" key="12">
    <source>
        <dbReference type="ARBA" id="ARBA00023235"/>
    </source>
</evidence>
<comment type="cofactor">
    <cofactor evidence="4">
        <name>Fe(2+)</name>
        <dbReference type="ChEBI" id="CHEBI:29033"/>
    </cofactor>
</comment>
<dbReference type="InterPro" id="IPR011060">
    <property type="entry name" value="RibuloseP-bd_barrel"/>
</dbReference>
<evidence type="ECO:0000256" key="6">
    <source>
        <dbReference type="ARBA" id="ARBA00011738"/>
    </source>
</evidence>
<evidence type="ECO:0000256" key="5">
    <source>
        <dbReference type="ARBA" id="ARBA00009541"/>
    </source>
</evidence>
<gene>
    <name evidence="15" type="ORF">CYY_009136</name>
</gene>
<name>A0A8J4PMI3_9MYCE</name>
<evidence type="ECO:0000256" key="13">
    <source>
        <dbReference type="ARBA" id="ARBA00023277"/>
    </source>
</evidence>
<dbReference type="Pfam" id="PF00834">
    <property type="entry name" value="Ribul_P_3_epim"/>
    <property type="match status" value="1"/>
</dbReference>
<dbReference type="GO" id="GO:0046872">
    <property type="term" value="F:metal ion binding"/>
    <property type="evidence" value="ECO:0007669"/>
    <property type="project" value="UniProtKB-KW"/>
</dbReference>
<evidence type="ECO:0000256" key="4">
    <source>
        <dbReference type="ARBA" id="ARBA00001954"/>
    </source>
</evidence>
<dbReference type="Proteomes" id="UP000695562">
    <property type="component" value="Unassembled WGS sequence"/>
</dbReference>
<dbReference type="InterPro" id="IPR013785">
    <property type="entry name" value="Aldolase_TIM"/>
</dbReference>
<dbReference type="PANTHER" id="PTHR11749">
    <property type="entry name" value="RIBULOSE-5-PHOSPHATE-3-EPIMERASE"/>
    <property type="match status" value="1"/>
</dbReference>
<comment type="function">
    <text evidence="14">Catalyzes the reversible epimerization of D-ribulose 5-phosphate to D-xylulose 5-phosphate.</text>
</comment>
<evidence type="ECO:0000256" key="9">
    <source>
        <dbReference type="ARBA" id="ARBA00022833"/>
    </source>
</evidence>
<proteinExistence type="inferred from homology"/>
<sequence length="158" mass="17465">MVSNPELMIDDFKNAGANSITFHIEVTEERGITQSVIDKIKAYGMQVAISVKPKTPIESIFPYVKDLDFVLIMTVEPGFGGQSFMSEMMTKVSTLRRKYPNLNIQVDGGLDIKTIEPAAAAGANVVVAGSALFRPDQNPKDTIQFFKDTINKHSPNWK</sequence>
<dbReference type="PROSITE" id="PS01086">
    <property type="entry name" value="RIBUL_P_3_EPIMER_2"/>
    <property type="match status" value="1"/>
</dbReference>
<comment type="subunit">
    <text evidence="6">Homodimer.</text>
</comment>
<dbReference type="OrthoDB" id="1927044at2759"/>
<evidence type="ECO:0000256" key="3">
    <source>
        <dbReference type="ARBA" id="ARBA00001947"/>
    </source>
</evidence>